<organism evidence="10 11">
    <name type="scientific">Polypedilum vanderplanki</name>
    <name type="common">Sleeping chironomid midge</name>
    <dbReference type="NCBI Taxonomy" id="319348"/>
    <lineage>
        <taxon>Eukaryota</taxon>
        <taxon>Metazoa</taxon>
        <taxon>Ecdysozoa</taxon>
        <taxon>Arthropoda</taxon>
        <taxon>Hexapoda</taxon>
        <taxon>Insecta</taxon>
        <taxon>Pterygota</taxon>
        <taxon>Neoptera</taxon>
        <taxon>Endopterygota</taxon>
        <taxon>Diptera</taxon>
        <taxon>Nematocera</taxon>
        <taxon>Chironomoidea</taxon>
        <taxon>Chironomidae</taxon>
        <taxon>Chironominae</taxon>
        <taxon>Polypedilum</taxon>
        <taxon>Polypedilum</taxon>
    </lineage>
</organism>
<feature type="transmembrane region" description="Helical" evidence="9">
    <location>
        <begin position="148"/>
        <end position="167"/>
    </location>
</feature>
<dbReference type="InterPro" id="IPR034804">
    <property type="entry name" value="SQR/QFR_C/D"/>
</dbReference>
<evidence type="ECO:0000313" key="10">
    <source>
        <dbReference type="EMBL" id="KAG5670440.1"/>
    </source>
</evidence>
<keyword evidence="3" id="KW-0349">Heme</keyword>
<evidence type="ECO:0000256" key="9">
    <source>
        <dbReference type="SAM" id="Phobius"/>
    </source>
</evidence>
<dbReference type="InterPro" id="IPR018495">
    <property type="entry name" value="Succ_DH_cyt_bsu_CS"/>
</dbReference>
<evidence type="ECO:0000256" key="5">
    <source>
        <dbReference type="ARBA" id="ARBA00022723"/>
    </source>
</evidence>
<dbReference type="Gene3D" id="1.20.1300.10">
    <property type="entry name" value="Fumarate reductase/succinate dehydrogenase, transmembrane subunit"/>
    <property type="match status" value="1"/>
</dbReference>
<accession>A0A9J6BL52</accession>
<keyword evidence="8 9" id="KW-0472">Membrane</keyword>
<dbReference type="Pfam" id="PF01127">
    <property type="entry name" value="Sdh_cyt"/>
    <property type="match status" value="1"/>
</dbReference>
<evidence type="ECO:0000256" key="8">
    <source>
        <dbReference type="ARBA" id="ARBA00023136"/>
    </source>
</evidence>
<reference evidence="10" key="1">
    <citation type="submission" date="2021-03" db="EMBL/GenBank/DDBJ databases">
        <title>Chromosome level genome of the anhydrobiotic midge Polypedilum vanderplanki.</title>
        <authorList>
            <person name="Yoshida Y."/>
            <person name="Kikawada T."/>
            <person name="Gusev O."/>
        </authorList>
    </citation>
    <scope>NUCLEOTIDE SEQUENCE</scope>
    <source>
        <strain evidence="10">NIAS01</strain>
        <tissue evidence="10">Whole body or cell culture</tissue>
    </source>
</reference>
<comment type="subcellular location">
    <subcellularLocation>
        <location evidence="1">Membrane</location>
        <topology evidence="1">Multi-pass membrane protein</topology>
    </subcellularLocation>
</comment>
<dbReference type="PROSITE" id="PS01001">
    <property type="entry name" value="SDH_CYT_2"/>
    <property type="match status" value="1"/>
</dbReference>
<dbReference type="SUPFAM" id="SSF81343">
    <property type="entry name" value="Fumarate reductase respiratory complex transmembrane subunits"/>
    <property type="match status" value="1"/>
</dbReference>
<evidence type="ECO:0000256" key="1">
    <source>
        <dbReference type="ARBA" id="ARBA00004141"/>
    </source>
</evidence>
<evidence type="ECO:0000256" key="7">
    <source>
        <dbReference type="ARBA" id="ARBA00023004"/>
    </source>
</evidence>
<keyword evidence="7" id="KW-0408">Iron</keyword>
<keyword evidence="5" id="KW-0479">Metal-binding</keyword>
<evidence type="ECO:0000256" key="2">
    <source>
        <dbReference type="ARBA" id="ARBA00005163"/>
    </source>
</evidence>
<dbReference type="GO" id="GO:0009055">
    <property type="term" value="F:electron transfer activity"/>
    <property type="evidence" value="ECO:0007669"/>
    <property type="project" value="InterPro"/>
</dbReference>
<dbReference type="NCBIfam" id="TIGR02970">
    <property type="entry name" value="succ_dehyd_cytB"/>
    <property type="match status" value="1"/>
</dbReference>
<comment type="pathway">
    <text evidence="2">Carbohydrate metabolism; tricarboxylic acid cycle.</text>
</comment>
<evidence type="ECO:0008006" key="12">
    <source>
        <dbReference type="Google" id="ProtNLM"/>
    </source>
</evidence>
<dbReference type="CDD" id="cd03499">
    <property type="entry name" value="SQR_TypeC_SdhC"/>
    <property type="match status" value="1"/>
</dbReference>
<keyword evidence="4 9" id="KW-0812">Transmembrane</keyword>
<dbReference type="PANTHER" id="PTHR10978">
    <property type="entry name" value="SUCCINATE DEHYDROGENASE CYTOCHROME B560 SUBUNIT"/>
    <property type="match status" value="1"/>
</dbReference>
<evidence type="ECO:0000256" key="3">
    <source>
        <dbReference type="ARBA" id="ARBA00022617"/>
    </source>
</evidence>
<evidence type="ECO:0000313" key="11">
    <source>
        <dbReference type="Proteomes" id="UP001107558"/>
    </source>
</evidence>
<dbReference type="GO" id="GO:0006121">
    <property type="term" value="P:mitochondrial electron transport, succinate to ubiquinone"/>
    <property type="evidence" value="ECO:0007669"/>
    <property type="project" value="UniProtKB-ARBA"/>
</dbReference>
<keyword evidence="6 9" id="KW-1133">Transmembrane helix</keyword>
<keyword evidence="11" id="KW-1185">Reference proteome</keyword>
<dbReference type="GO" id="GO:0016020">
    <property type="term" value="C:membrane"/>
    <property type="evidence" value="ECO:0007669"/>
    <property type="project" value="UniProtKB-SubCell"/>
</dbReference>
<dbReference type="GO" id="GO:0005739">
    <property type="term" value="C:mitochondrion"/>
    <property type="evidence" value="ECO:0007669"/>
    <property type="project" value="GOC"/>
</dbReference>
<dbReference type="InterPro" id="IPR000701">
    <property type="entry name" value="SuccDH_FuR_B_TM-su"/>
</dbReference>
<feature type="transmembrane region" description="Helical" evidence="9">
    <location>
        <begin position="104"/>
        <end position="127"/>
    </location>
</feature>
<name>A0A9J6BL52_POLVA</name>
<dbReference type="OrthoDB" id="588261at2759"/>
<dbReference type="InterPro" id="IPR014314">
    <property type="entry name" value="Succ_DH_cytb556"/>
</dbReference>
<evidence type="ECO:0000256" key="4">
    <source>
        <dbReference type="ARBA" id="ARBA00022692"/>
    </source>
</evidence>
<dbReference type="Proteomes" id="UP001107558">
    <property type="component" value="Chromosome 3"/>
</dbReference>
<dbReference type="EMBL" id="JADBJN010000003">
    <property type="protein sequence ID" value="KAG5670440.1"/>
    <property type="molecule type" value="Genomic_DNA"/>
</dbReference>
<dbReference type="GO" id="GO:0046872">
    <property type="term" value="F:metal ion binding"/>
    <property type="evidence" value="ECO:0007669"/>
    <property type="project" value="UniProtKB-KW"/>
</dbReference>
<dbReference type="GO" id="GO:0006099">
    <property type="term" value="P:tricarboxylic acid cycle"/>
    <property type="evidence" value="ECO:0007669"/>
    <property type="project" value="InterPro"/>
</dbReference>
<dbReference type="AlphaFoldDB" id="A0A9J6BL52"/>
<sequence>MALCLARNFCNRATIFNPAQLSSARYVSIKVVPATQPAVEGHDARNARFKRPQSPHLTIYKPQLTSMLSITHRGTGILLSSYVIAAGIAGISGDFSVVSSIEALQLGAASLAALKFSIAFPFSYHLVNGIRHLFWDMGKFLSIKEVYTTGYAMLFASIVLSLALTFLF</sequence>
<proteinExistence type="predicted"/>
<dbReference type="FunFam" id="1.20.1300.10:FF:000011">
    <property type="entry name" value="Succinate dehydrogenase cytochrome b560 subunit"/>
    <property type="match status" value="1"/>
</dbReference>
<evidence type="ECO:0000256" key="6">
    <source>
        <dbReference type="ARBA" id="ARBA00022989"/>
    </source>
</evidence>
<protein>
    <recommendedName>
        <fullName evidence="12">Succinate dehydrogenase cytochrome b560 subunit, mitochondrial</fullName>
    </recommendedName>
</protein>
<dbReference type="PANTHER" id="PTHR10978:SF5">
    <property type="entry name" value="SUCCINATE DEHYDROGENASE CYTOCHROME B560 SUBUNIT, MITOCHONDRIAL"/>
    <property type="match status" value="1"/>
</dbReference>
<comment type="caution">
    <text evidence="10">The sequence shown here is derived from an EMBL/GenBank/DDBJ whole genome shotgun (WGS) entry which is preliminary data.</text>
</comment>
<feature type="transmembrane region" description="Helical" evidence="9">
    <location>
        <begin position="77"/>
        <end position="98"/>
    </location>
</feature>
<gene>
    <name evidence="10" type="ORF">PVAND_000704</name>
</gene>